<sequence length="180" mass="20094">MSFTNKITNDVTSKIGNKVLNIEEIKEKSNIPTTKAELKERHRRAMSLVKKKSLLSSGMSVVPIPGLDFGVDIKLMRDIIEDLNKLYGLDHKQVNSLGDDTKQRIFSAAAIQGSQFIGKKVSNAILKVVIRDVAKRAAAKQTKWFPVVGQAISASISFYFMKKVGEDHMKKCESVIKSLW</sequence>
<dbReference type="Proteomes" id="UP000235748">
    <property type="component" value="Unassembled WGS sequence"/>
</dbReference>
<evidence type="ECO:0000313" key="3">
    <source>
        <dbReference type="EMBL" id="PMC20275.1"/>
    </source>
</evidence>
<evidence type="ECO:0000313" key="5">
    <source>
        <dbReference type="Proteomes" id="UP001072952"/>
    </source>
</evidence>
<name>A0A2K4DU93_9STAP</name>
<reference evidence="1" key="4">
    <citation type="submission" date="2022-08" db="EMBL/GenBank/DDBJ databases">
        <authorList>
            <person name="Magnan C."/>
        </authorList>
    </citation>
    <scope>NUCLEOTIDE SEQUENCE</scope>
    <source>
        <strain evidence="1">NSP012P</strain>
    </source>
</reference>
<organism evidence="3 4">
    <name type="scientific">Staphylococcus pettenkoferi</name>
    <dbReference type="NCBI Taxonomy" id="170573"/>
    <lineage>
        <taxon>Bacteria</taxon>
        <taxon>Bacillati</taxon>
        <taxon>Bacillota</taxon>
        <taxon>Bacilli</taxon>
        <taxon>Bacillales</taxon>
        <taxon>Staphylococcaceae</taxon>
        <taxon>Staphylococcus</taxon>
    </lineage>
</organism>
<dbReference type="RefSeq" id="WP_049406862.1">
    <property type="nucleotide sequence ID" value="NZ_CP066062.1"/>
</dbReference>
<gene>
    <name evidence="3" type="ORF">CJ235_00975</name>
    <name evidence="2" type="ORF">NW112_04070</name>
    <name evidence="1" type="ORF">NW133_10480</name>
</gene>
<proteinExistence type="predicted"/>
<dbReference type="AlphaFoldDB" id="A0A2K4DU93"/>
<dbReference type="EMBL" id="JANSKX010000013">
    <property type="protein sequence ID" value="MCY1594404.1"/>
    <property type="molecule type" value="Genomic_DNA"/>
</dbReference>
<protein>
    <submittedName>
        <fullName evidence="3">DUF697 domain-containing protein</fullName>
    </submittedName>
</protein>
<reference evidence="2" key="3">
    <citation type="journal article" date="2022" name="Int. J. Mol. Sci.">
        <title>Phenotypic and genotypic virulence characterisation of Staphylococcus pettenkoferi strains isolated from human bloodstream and diabetic foot infections.</title>
        <authorList>
            <person name="Magnan C."/>
        </authorList>
    </citation>
    <scope>NUCLEOTIDE SEQUENCE</scope>
    <source>
        <strain evidence="2">NSP020P</strain>
    </source>
</reference>
<accession>A0A2K4DU93</accession>
<dbReference type="Proteomes" id="UP001072952">
    <property type="component" value="Unassembled WGS sequence"/>
</dbReference>
<evidence type="ECO:0000313" key="1">
    <source>
        <dbReference type="EMBL" id="MCY1583921.1"/>
    </source>
</evidence>
<evidence type="ECO:0000313" key="4">
    <source>
        <dbReference type="Proteomes" id="UP000235748"/>
    </source>
</evidence>
<keyword evidence="5" id="KW-1185">Reference proteome</keyword>
<dbReference type="Proteomes" id="UP001081438">
    <property type="component" value="Unassembled WGS sequence"/>
</dbReference>
<dbReference type="GeneID" id="98297264"/>
<reference evidence="1" key="2">
    <citation type="journal article" date="2022" name="Int. J. Mol. Sci.">
        <title>Phenotypic and Genotypic Virulence Characterisation of Staphylococcus pettenkoferi Strains Isolated from Human Bloodstream and Diabetic Foot Infections.</title>
        <authorList>
            <person name="Magnan C."/>
            <person name="Ahmad-Mansour N."/>
            <person name="Pouget C."/>
            <person name="Morsli M."/>
            <person name="Huc-Brandt S."/>
            <person name="Pantel A."/>
            <person name="Dunyach-Remy C."/>
            <person name="Sotto A."/>
            <person name="Molle V."/>
            <person name="Lavigne J.-P."/>
        </authorList>
    </citation>
    <scope>NUCLEOTIDE SEQUENCE</scope>
    <source>
        <strain evidence="1">NSP012P</strain>
    </source>
</reference>
<evidence type="ECO:0000313" key="2">
    <source>
        <dbReference type="EMBL" id="MCY1594404.1"/>
    </source>
</evidence>
<reference evidence="3 4" key="1">
    <citation type="submission" date="2017-09" db="EMBL/GenBank/DDBJ databases">
        <title>Bacterial strain isolated from the female urinary microbiota.</title>
        <authorList>
            <person name="Thomas-White K."/>
            <person name="Kumar N."/>
            <person name="Forster S."/>
            <person name="Putonti C."/>
            <person name="Lawley T."/>
            <person name="Wolfe A.J."/>
        </authorList>
    </citation>
    <scope>NUCLEOTIDE SEQUENCE [LARGE SCALE GENOMIC DNA]</scope>
    <source>
        <strain evidence="3 4">UMB0834</strain>
    </source>
</reference>
<dbReference type="EMBL" id="PNGG01000001">
    <property type="protein sequence ID" value="PMC20275.1"/>
    <property type="molecule type" value="Genomic_DNA"/>
</dbReference>
<dbReference type="EMBL" id="JANSLD010000035">
    <property type="protein sequence ID" value="MCY1583921.1"/>
    <property type="molecule type" value="Genomic_DNA"/>
</dbReference>
<comment type="caution">
    <text evidence="3">The sequence shown here is derived from an EMBL/GenBank/DDBJ whole genome shotgun (WGS) entry which is preliminary data.</text>
</comment>
<dbReference type="STRING" id="170573.GCA_001076995_00053"/>